<dbReference type="PANTHER" id="PTHR43664">
    <property type="entry name" value="MONOAMINE OXIDASE-RELATED"/>
    <property type="match status" value="1"/>
</dbReference>
<gene>
    <name evidence="2" type="primary">paaZ_7</name>
    <name evidence="2" type="ORF">OCH7691_03776</name>
</gene>
<dbReference type="InterPro" id="IPR002539">
    <property type="entry name" value="MaoC-like_dom"/>
</dbReference>
<dbReference type="RefSeq" id="WP_085885081.1">
    <property type="nucleotide sequence ID" value="NZ_FWFR01000003.1"/>
</dbReference>
<dbReference type="Gene3D" id="3.10.129.10">
    <property type="entry name" value="Hotdog Thioesterase"/>
    <property type="match status" value="1"/>
</dbReference>
<sequence>MSDKDTKTYLEDVPVGVARIYGPKTVTRDEIIAFATKFDPQPFHVDEEAAKDSIFGGLVASGWHTASIAMRLLVDGSVKNNAGLGSPGFDDLRWLKPVRPGDALRVRSTCIEIKPSRSKPHMGSARFKTEVLNQNDEVVLDFYSTGLMLRRPDRDRTAD</sequence>
<dbReference type="Pfam" id="PF01575">
    <property type="entry name" value="MaoC_dehydratas"/>
    <property type="match status" value="1"/>
</dbReference>
<dbReference type="PANTHER" id="PTHR43664:SF1">
    <property type="entry name" value="BETA-METHYLMALYL-COA DEHYDRATASE"/>
    <property type="match status" value="1"/>
</dbReference>
<dbReference type="InterPro" id="IPR052342">
    <property type="entry name" value="MCH/BMMD"/>
</dbReference>
<dbReference type="AlphaFoldDB" id="A0A1Y5TVW3"/>
<evidence type="ECO:0000313" key="3">
    <source>
        <dbReference type="Proteomes" id="UP000193200"/>
    </source>
</evidence>
<name>A0A1Y5TVW3_9PROT</name>
<reference evidence="2 3" key="1">
    <citation type="submission" date="2017-03" db="EMBL/GenBank/DDBJ databases">
        <authorList>
            <person name="Afonso C.L."/>
            <person name="Miller P.J."/>
            <person name="Scott M.A."/>
            <person name="Spackman E."/>
            <person name="Goraichik I."/>
            <person name="Dimitrov K.M."/>
            <person name="Suarez D.L."/>
            <person name="Swayne D.E."/>
        </authorList>
    </citation>
    <scope>NUCLEOTIDE SEQUENCE [LARGE SCALE GENOMIC DNA]</scope>
    <source>
        <strain evidence="2 3">CECT 7691</strain>
    </source>
</reference>
<organism evidence="2 3">
    <name type="scientific">Oceanibacterium hippocampi</name>
    <dbReference type="NCBI Taxonomy" id="745714"/>
    <lineage>
        <taxon>Bacteria</taxon>
        <taxon>Pseudomonadati</taxon>
        <taxon>Pseudomonadota</taxon>
        <taxon>Alphaproteobacteria</taxon>
        <taxon>Sneathiellales</taxon>
        <taxon>Sneathiellaceae</taxon>
        <taxon>Oceanibacterium</taxon>
    </lineage>
</organism>
<dbReference type="Proteomes" id="UP000193200">
    <property type="component" value="Unassembled WGS sequence"/>
</dbReference>
<dbReference type="CDD" id="cd03454">
    <property type="entry name" value="YdeM"/>
    <property type="match status" value="1"/>
</dbReference>
<dbReference type="OrthoDB" id="9797938at2"/>
<dbReference type="EMBL" id="FWFR01000003">
    <property type="protein sequence ID" value="SLN74550.1"/>
    <property type="molecule type" value="Genomic_DNA"/>
</dbReference>
<evidence type="ECO:0000259" key="1">
    <source>
        <dbReference type="Pfam" id="PF01575"/>
    </source>
</evidence>
<proteinExistence type="predicted"/>
<dbReference type="InParanoid" id="A0A1Y5TVW3"/>
<accession>A0A1Y5TVW3</accession>
<evidence type="ECO:0000313" key="2">
    <source>
        <dbReference type="EMBL" id="SLN74550.1"/>
    </source>
</evidence>
<dbReference type="SUPFAM" id="SSF54637">
    <property type="entry name" value="Thioesterase/thiol ester dehydrase-isomerase"/>
    <property type="match status" value="1"/>
</dbReference>
<protein>
    <submittedName>
        <fullName evidence="2">Bifunctional protein PaaZ</fullName>
    </submittedName>
</protein>
<dbReference type="InterPro" id="IPR029069">
    <property type="entry name" value="HotDog_dom_sf"/>
</dbReference>
<keyword evidence="3" id="KW-1185">Reference proteome</keyword>
<feature type="domain" description="MaoC-like" evidence="1">
    <location>
        <begin position="23"/>
        <end position="119"/>
    </location>
</feature>